<protein>
    <submittedName>
        <fullName evidence="2">Uncharacterized protein</fullName>
    </submittedName>
</protein>
<sequence length="128" mass="14328">MASSTCSYVEARSQTFQTGFEDICREIQGSVQPNIIVPWTDDDGTTTDAGILGPYLEVACQRGLQSTSRTIWWISRPLTRETTRTGTPLGRSHNGRPRPQTRRSGCRGWNTSSAKSGEIKAVRFWPRH</sequence>
<proteinExistence type="predicted"/>
<feature type="compositionally biased region" description="Basic residues" evidence="1">
    <location>
        <begin position="93"/>
        <end position="105"/>
    </location>
</feature>
<gene>
    <name evidence="2" type="ORF">Pyn_40813</name>
</gene>
<dbReference type="AlphaFoldDB" id="A0A314UGB1"/>
<name>A0A314UGB1_PRUYE</name>
<dbReference type="EMBL" id="PJQY01003535">
    <property type="protein sequence ID" value="PQM36575.1"/>
    <property type="molecule type" value="Genomic_DNA"/>
</dbReference>
<keyword evidence="3" id="KW-1185">Reference proteome</keyword>
<evidence type="ECO:0000256" key="1">
    <source>
        <dbReference type="SAM" id="MobiDB-lite"/>
    </source>
</evidence>
<dbReference type="Proteomes" id="UP000250321">
    <property type="component" value="Unassembled WGS sequence"/>
</dbReference>
<comment type="caution">
    <text evidence="2">The sequence shown here is derived from an EMBL/GenBank/DDBJ whole genome shotgun (WGS) entry which is preliminary data.</text>
</comment>
<reference evidence="2 3" key="1">
    <citation type="submission" date="2018-02" db="EMBL/GenBank/DDBJ databases">
        <title>Draft genome of wild Prunus yedoensis var. nudiflora.</title>
        <authorList>
            <person name="Baek S."/>
            <person name="Kim J.-H."/>
            <person name="Choi K."/>
            <person name="Kim G.-B."/>
            <person name="Cho A."/>
            <person name="Jang H."/>
            <person name="Shin C.-H."/>
            <person name="Yu H.-J."/>
            <person name="Mun J.-H."/>
        </authorList>
    </citation>
    <scope>NUCLEOTIDE SEQUENCE [LARGE SCALE GENOMIC DNA]</scope>
    <source>
        <strain evidence="3">cv. Jeju island</strain>
        <tissue evidence="2">Leaf</tissue>
    </source>
</reference>
<organism evidence="2 3">
    <name type="scientific">Prunus yedoensis var. nudiflora</name>
    <dbReference type="NCBI Taxonomy" id="2094558"/>
    <lineage>
        <taxon>Eukaryota</taxon>
        <taxon>Viridiplantae</taxon>
        <taxon>Streptophyta</taxon>
        <taxon>Embryophyta</taxon>
        <taxon>Tracheophyta</taxon>
        <taxon>Spermatophyta</taxon>
        <taxon>Magnoliopsida</taxon>
        <taxon>eudicotyledons</taxon>
        <taxon>Gunneridae</taxon>
        <taxon>Pentapetalae</taxon>
        <taxon>rosids</taxon>
        <taxon>fabids</taxon>
        <taxon>Rosales</taxon>
        <taxon>Rosaceae</taxon>
        <taxon>Amygdaloideae</taxon>
        <taxon>Amygdaleae</taxon>
        <taxon>Prunus</taxon>
    </lineage>
</organism>
<evidence type="ECO:0000313" key="2">
    <source>
        <dbReference type="EMBL" id="PQM36575.1"/>
    </source>
</evidence>
<accession>A0A314UGB1</accession>
<evidence type="ECO:0000313" key="3">
    <source>
        <dbReference type="Proteomes" id="UP000250321"/>
    </source>
</evidence>
<feature type="region of interest" description="Disordered" evidence="1">
    <location>
        <begin position="82"/>
        <end position="113"/>
    </location>
</feature>